<reference evidence="14" key="1">
    <citation type="submission" date="2025-08" db="UniProtKB">
        <authorList>
            <consortium name="RefSeq"/>
        </authorList>
    </citation>
    <scope>IDENTIFICATION</scope>
</reference>
<evidence type="ECO:0000256" key="9">
    <source>
        <dbReference type="ARBA" id="ARBA00023180"/>
    </source>
</evidence>
<keyword evidence="7 12" id="KW-1133">Transmembrane helix</keyword>
<evidence type="ECO:0000313" key="14">
    <source>
        <dbReference type="RefSeq" id="XP_005113206.2"/>
    </source>
</evidence>
<dbReference type="GeneID" id="101861489"/>
<evidence type="ECO:0000256" key="5">
    <source>
        <dbReference type="ARBA" id="ARBA00022692"/>
    </source>
</evidence>
<evidence type="ECO:0000256" key="6">
    <source>
        <dbReference type="ARBA" id="ARBA00022968"/>
    </source>
</evidence>
<evidence type="ECO:0000256" key="8">
    <source>
        <dbReference type="ARBA" id="ARBA00023136"/>
    </source>
</evidence>
<evidence type="ECO:0000256" key="10">
    <source>
        <dbReference type="ARBA" id="ARBA00038150"/>
    </source>
</evidence>
<evidence type="ECO:0000256" key="11">
    <source>
        <dbReference type="SAM" id="MobiDB-lite"/>
    </source>
</evidence>
<evidence type="ECO:0000256" key="4">
    <source>
        <dbReference type="ARBA" id="ARBA00022679"/>
    </source>
</evidence>
<dbReference type="Pfam" id="PF02485">
    <property type="entry name" value="Branch"/>
    <property type="match status" value="1"/>
</dbReference>
<organism evidence="13 14">
    <name type="scientific">Aplysia californica</name>
    <name type="common">California sea hare</name>
    <dbReference type="NCBI Taxonomy" id="6500"/>
    <lineage>
        <taxon>Eukaryota</taxon>
        <taxon>Metazoa</taxon>
        <taxon>Spiralia</taxon>
        <taxon>Lophotrochozoa</taxon>
        <taxon>Mollusca</taxon>
        <taxon>Gastropoda</taxon>
        <taxon>Heterobranchia</taxon>
        <taxon>Euthyneura</taxon>
        <taxon>Tectipleura</taxon>
        <taxon>Aplysiida</taxon>
        <taxon>Aplysioidea</taxon>
        <taxon>Aplysiidae</taxon>
        <taxon>Aplysia</taxon>
    </lineage>
</organism>
<proteinExistence type="inferred from homology"/>
<evidence type="ECO:0000256" key="12">
    <source>
        <dbReference type="SAM" id="Phobius"/>
    </source>
</evidence>
<dbReference type="PANTHER" id="PTHR19297:SF191">
    <property type="entry name" value="PROTEIN XYLOSYLTRANSFERASE"/>
    <property type="match status" value="1"/>
</dbReference>
<accession>A0ABM0KAY0</accession>
<feature type="compositionally biased region" description="Low complexity" evidence="11">
    <location>
        <begin position="526"/>
        <end position="541"/>
    </location>
</feature>
<keyword evidence="13" id="KW-1185">Reference proteome</keyword>
<keyword evidence="9" id="KW-0325">Glycoprotein</keyword>
<name>A0ABM0KAY0_APLCA</name>
<evidence type="ECO:0000313" key="13">
    <source>
        <dbReference type="Proteomes" id="UP000694888"/>
    </source>
</evidence>
<feature type="region of interest" description="Disordered" evidence="11">
    <location>
        <begin position="524"/>
        <end position="547"/>
    </location>
</feature>
<dbReference type="Proteomes" id="UP000694888">
    <property type="component" value="Unplaced"/>
</dbReference>
<evidence type="ECO:0000256" key="3">
    <source>
        <dbReference type="ARBA" id="ARBA00022676"/>
    </source>
</evidence>
<dbReference type="RefSeq" id="XP_005113206.2">
    <property type="nucleotide sequence ID" value="XM_005113149.3"/>
</dbReference>
<feature type="transmembrane region" description="Helical" evidence="12">
    <location>
        <begin position="12"/>
        <end position="34"/>
    </location>
</feature>
<comment type="similarity">
    <text evidence="10">Belongs to the glycosyltransferase 14 family.</text>
</comment>
<sequence length="547" mass="62776">MGKRTCHSLKTINALLFGILVVTSTLSLLLLWAMCNQAENGCFSNSRRTVFYSSSGANFDFSFKWKQFENDNNNKHLAGSFQNPISEAARKFGFVSTVATSKVVIRENGKSFSNTPARSGSEILDEYSKKGAVLRKKFNCSKLFAHNDSEMEKVRQHHARYNGTYTTITSENAVRMLEDCNTFKKARGYGSDLNSDEEQDFPIAFIVLVHRDFEHLERLLRLVYRPQNIFCIHVDAKVDESLKRAVASLAECFPNVILASKPQKIVYAHISRLNADMICMKDLLAHGAPWKYLFNMAATELPLRTNLEMVKILKTFHGLNDIRENYRHRMEKRFIWDFKVENGAIKRADTKHPPPPHNLTITKGMAYNSFSREFVEWALTDQRSKDLLAWSEATYSPDEHYWATLNNLFHNGFLQTPGGFYGHPESKGYVSRYISWQYEDSLKKCQGRIIRHICIFSAFDLHVLITMKQMAANKFDLTFDPIAYGCMEEQIQRKTSTGKSLSLNTYENLFFVKFKPDLQTTKPQKSVVSTTTRLTTSSTSRSRQKDS</sequence>
<gene>
    <name evidence="14" type="primary">LOC101861489</name>
</gene>
<dbReference type="PANTHER" id="PTHR19297">
    <property type="entry name" value="GLYCOSYLTRANSFERASE 14 FAMILY MEMBER"/>
    <property type="match status" value="1"/>
</dbReference>
<evidence type="ECO:0000256" key="7">
    <source>
        <dbReference type="ARBA" id="ARBA00022989"/>
    </source>
</evidence>
<keyword evidence="5 12" id="KW-0812">Transmembrane</keyword>
<comment type="pathway">
    <text evidence="2">Protein modification; protein glycosylation.</text>
</comment>
<keyword evidence="6" id="KW-0735">Signal-anchor</keyword>
<evidence type="ECO:0000256" key="1">
    <source>
        <dbReference type="ARBA" id="ARBA00004606"/>
    </source>
</evidence>
<dbReference type="InterPro" id="IPR003406">
    <property type="entry name" value="Glyco_trans_14"/>
</dbReference>
<keyword evidence="8 12" id="KW-0472">Membrane</keyword>
<keyword evidence="3" id="KW-0328">Glycosyltransferase</keyword>
<keyword evidence="4" id="KW-0808">Transferase</keyword>
<protein>
    <submittedName>
        <fullName evidence="14">Beta-1,3-galactosyl-O-glycosyl-glycoprotein beta-1,6-N-acetylglucosaminyltransferase</fullName>
    </submittedName>
</protein>
<comment type="subcellular location">
    <subcellularLocation>
        <location evidence="1">Membrane</location>
        <topology evidence="1">Single-pass type II membrane protein</topology>
    </subcellularLocation>
</comment>
<evidence type="ECO:0000256" key="2">
    <source>
        <dbReference type="ARBA" id="ARBA00004922"/>
    </source>
</evidence>